<dbReference type="GO" id="GO:0051213">
    <property type="term" value="F:dioxygenase activity"/>
    <property type="evidence" value="ECO:0007669"/>
    <property type="project" value="UniProtKB-KW"/>
</dbReference>
<reference evidence="7 8" key="1">
    <citation type="submission" date="2014-06" db="EMBL/GenBank/DDBJ databases">
        <title>Evolutionary Origins and Diversification of the Mycorrhizal Mutualists.</title>
        <authorList>
            <consortium name="DOE Joint Genome Institute"/>
            <consortium name="Mycorrhizal Genomics Consortium"/>
            <person name="Kohler A."/>
            <person name="Kuo A."/>
            <person name="Nagy L.G."/>
            <person name="Floudas D."/>
            <person name="Copeland A."/>
            <person name="Barry K.W."/>
            <person name="Cichocki N."/>
            <person name="Veneault-Fourrey C."/>
            <person name="LaButti K."/>
            <person name="Lindquist E.A."/>
            <person name="Lipzen A."/>
            <person name="Lundell T."/>
            <person name="Morin E."/>
            <person name="Murat C."/>
            <person name="Riley R."/>
            <person name="Ohm R."/>
            <person name="Sun H."/>
            <person name="Tunlid A."/>
            <person name="Henrissat B."/>
            <person name="Grigoriev I.V."/>
            <person name="Hibbett D.S."/>
            <person name="Martin F."/>
        </authorList>
    </citation>
    <scope>NUCLEOTIDE SEQUENCE [LARGE SCALE GENOMIC DNA]</scope>
    <source>
        <strain evidence="7 8">FD-325 SS-3</strain>
    </source>
</reference>
<dbReference type="HOGENOM" id="CLU_039070_2_0_1"/>
<dbReference type="Gene3D" id="3.60.130.30">
    <property type="match status" value="1"/>
</dbReference>
<protein>
    <recommendedName>
        <fullName evidence="6">2OGFeDO JBP1/TET oxygenase domain-containing protein</fullName>
    </recommendedName>
</protein>
<evidence type="ECO:0000313" key="7">
    <source>
        <dbReference type="EMBL" id="KII83157.1"/>
    </source>
</evidence>
<accession>A0A0C9SPZ7</accession>
<dbReference type="AlphaFoldDB" id="A0A0C9SPZ7"/>
<keyword evidence="3" id="KW-0223">Dioxygenase</keyword>
<evidence type="ECO:0000256" key="4">
    <source>
        <dbReference type="ARBA" id="ARBA00023002"/>
    </source>
</evidence>
<keyword evidence="8" id="KW-1185">Reference proteome</keyword>
<dbReference type="EMBL" id="KN832581">
    <property type="protein sequence ID" value="KII83157.1"/>
    <property type="molecule type" value="Genomic_DNA"/>
</dbReference>
<dbReference type="Pfam" id="PF12851">
    <property type="entry name" value="Tet_JBP"/>
    <property type="match status" value="1"/>
</dbReference>
<keyword evidence="4" id="KW-0560">Oxidoreductase</keyword>
<sequence>GVVDFVPGWFMQGHKRPEDKLYTSKAFRDERTATFLKAITPTEMLINAVTALIAPDLYDIGREAIERLKTGDHLQTKHSNVSLWPSVFSGIEVISNRITPNHRDCDGTFEGYDLLLSGGSHSHAEMFLADLGANLAYQPGTVVGLCGKLLRHEVADWKGGERVCYAHFMRDAVHSRLGVRRAKWVEENIYHKLMSTEFLARQRGY</sequence>
<keyword evidence="5" id="KW-0408">Iron</keyword>
<evidence type="ECO:0000256" key="1">
    <source>
        <dbReference type="ARBA" id="ARBA00001954"/>
    </source>
</evidence>
<organism evidence="7 8">
    <name type="scientific">Plicaturopsis crispa FD-325 SS-3</name>
    <dbReference type="NCBI Taxonomy" id="944288"/>
    <lineage>
        <taxon>Eukaryota</taxon>
        <taxon>Fungi</taxon>
        <taxon>Dikarya</taxon>
        <taxon>Basidiomycota</taxon>
        <taxon>Agaricomycotina</taxon>
        <taxon>Agaricomycetes</taxon>
        <taxon>Agaricomycetidae</taxon>
        <taxon>Amylocorticiales</taxon>
        <taxon>Amylocorticiaceae</taxon>
        <taxon>Plicatura</taxon>
        <taxon>Plicaturopsis crispa</taxon>
    </lineage>
</organism>
<dbReference type="Proteomes" id="UP000053263">
    <property type="component" value="Unassembled WGS sequence"/>
</dbReference>
<feature type="non-terminal residue" evidence="7">
    <location>
        <position position="1"/>
    </location>
</feature>
<evidence type="ECO:0000256" key="2">
    <source>
        <dbReference type="ARBA" id="ARBA00022723"/>
    </source>
</evidence>
<dbReference type="GO" id="GO:0046872">
    <property type="term" value="F:metal ion binding"/>
    <property type="evidence" value="ECO:0007669"/>
    <property type="project" value="UniProtKB-KW"/>
</dbReference>
<name>A0A0C9SPZ7_PLICR</name>
<comment type="cofactor">
    <cofactor evidence="1">
        <name>Fe(2+)</name>
        <dbReference type="ChEBI" id="CHEBI:29033"/>
    </cofactor>
</comment>
<dbReference type="OrthoDB" id="3200752at2759"/>
<keyword evidence="2" id="KW-0479">Metal-binding</keyword>
<evidence type="ECO:0000259" key="6">
    <source>
        <dbReference type="Pfam" id="PF12851"/>
    </source>
</evidence>
<dbReference type="InterPro" id="IPR024779">
    <property type="entry name" value="2OGFeDO_JBP1/TET_oxygenase_dom"/>
</dbReference>
<evidence type="ECO:0000313" key="8">
    <source>
        <dbReference type="Proteomes" id="UP000053263"/>
    </source>
</evidence>
<feature type="domain" description="2OGFeDO JBP1/TET oxygenase" evidence="6">
    <location>
        <begin position="9"/>
        <end position="170"/>
    </location>
</feature>
<evidence type="ECO:0000256" key="3">
    <source>
        <dbReference type="ARBA" id="ARBA00022964"/>
    </source>
</evidence>
<evidence type="ECO:0000256" key="5">
    <source>
        <dbReference type="ARBA" id="ARBA00023004"/>
    </source>
</evidence>
<proteinExistence type="predicted"/>
<gene>
    <name evidence="7" type="ORF">PLICRDRAFT_119745</name>
</gene>